<feature type="region of interest" description="Disordered" evidence="1">
    <location>
        <begin position="206"/>
        <end position="256"/>
    </location>
</feature>
<feature type="compositionally biased region" description="Basic and acidic residues" evidence="1">
    <location>
        <begin position="206"/>
        <end position="218"/>
    </location>
</feature>
<comment type="caution">
    <text evidence="3">The sequence shown here is derived from an EMBL/GenBank/DDBJ whole genome shotgun (WGS) entry which is preliminary data.</text>
</comment>
<evidence type="ECO:0000259" key="2">
    <source>
        <dbReference type="Pfam" id="PF10469"/>
    </source>
</evidence>
<feature type="domain" description="A-kinase anchor protein 7-like phosphoesterase" evidence="2">
    <location>
        <begin position="25"/>
        <end position="316"/>
    </location>
</feature>
<evidence type="ECO:0000256" key="1">
    <source>
        <dbReference type="SAM" id="MobiDB-lite"/>
    </source>
</evidence>
<dbReference type="GO" id="GO:0006355">
    <property type="term" value="P:regulation of DNA-templated transcription"/>
    <property type="evidence" value="ECO:0007669"/>
    <property type="project" value="TreeGrafter"/>
</dbReference>
<dbReference type="InterPro" id="IPR009210">
    <property type="entry name" value="ASCC1"/>
</dbReference>
<feature type="region of interest" description="Disordered" evidence="1">
    <location>
        <begin position="326"/>
        <end position="349"/>
    </location>
</feature>
<organism evidence="3 4">
    <name type="scientific">Penicillium angulare</name>
    <dbReference type="NCBI Taxonomy" id="116970"/>
    <lineage>
        <taxon>Eukaryota</taxon>
        <taxon>Fungi</taxon>
        <taxon>Dikarya</taxon>
        <taxon>Ascomycota</taxon>
        <taxon>Pezizomycotina</taxon>
        <taxon>Eurotiomycetes</taxon>
        <taxon>Eurotiomycetidae</taxon>
        <taxon>Eurotiales</taxon>
        <taxon>Aspergillaceae</taxon>
        <taxon>Penicillium</taxon>
    </lineage>
</organism>
<dbReference type="Gene3D" id="3.90.1140.10">
    <property type="entry name" value="Cyclic phosphodiesterase"/>
    <property type="match status" value="1"/>
</dbReference>
<protein>
    <recommendedName>
        <fullName evidence="2">A-kinase anchor protein 7-like phosphoesterase domain-containing protein</fullName>
    </recommendedName>
</protein>
<dbReference type="Proteomes" id="UP001149165">
    <property type="component" value="Unassembled WGS sequence"/>
</dbReference>
<dbReference type="AlphaFoldDB" id="A0A9W9F4A3"/>
<dbReference type="GO" id="GO:0006307">
    <property type="term" value="P:DNA alkylation repair"/>
    <property type="evidence" value="ECO:0007669"/>
    <property type="project" value="InterPro"/>
</dbReference>
<dbReference type="InterPro" id="IPR019510">
    <property type="entry name" value="AKAP7-like_phosphoesterase"/>
</dbReference>
<feature type="region of interest" description="Disordered" evidence="1">
    <location>
        <begin position="51"/>
        <end position="73"/>
    </location>
</feature>
<dbReference type="PANTHER" id="PTHR13360">
    <property type="entry name" value="ACTIVATING SIGNAL COINTEGRATOR 1 COMPLEX SUBUNIT 1"/>
    <property type="match status" value="1"/>
</dbReference>
<proteinExistence type="predicted"/>
<evidence type="ECO:0000313" key="4">
    <source>
        <dbReference type="Proteomes" id="UP001149165"/>
    </source>
</evidence>
<dbReference type="GO" id="GO:0005634">
    <property type="term" value="C:nucleus"/>
    <property type="evidence" value="ECO:0007669"/>
    <property type="project" value="TreeGrafter"/>
</dbReference>
<reference evidence="3" key="2">
    <citation type="journal article" date="2023" name="IMA Fungus">
        <title>Comparative genomic study of the Penicillium genus elucidates a diverse pangenome and 15 lateral gene transfer events.</title>
        <authorList>
            <person name="Petersen C."/>
            <person name="Sorensen T."/>
            <person name="Nielsen M.R."/>
            <person name="Sondergaard T.E."/>
            <person name="Sorensen J.L."/>
            <person name="Fitzpatrick D.A."/>
            <person name="Frisvad J.C."/>
            <person name="Nielsen K.L."/>
        </authorList>
    </citation>
    <scope>NUCLEOTIDE SEQUENCE</scope>
    <source>
        <strain evidence="3">IBT 30069</strain>
    </source>
</reference>
<dbReference type="EMBL" id="JAPQKH010000006">
    <property type="protein sequence ID" value="KAJ5093247.1"/>
    <property type="molecule type" value="Genomic_DNA"/>
</dbReference>
<evidence type="ECO:0000313" key="3">
    <source>
        <dbReference type="EMBL" id="KAJ5093247.1"/>
    </source>
</evidence>
<name>A0A9W9F4A3_9EURO</name>
<feature type="region of interest" description="Disordered" evidence="1">
    <location>
        <begin position="1"/>
        <end position="24"/>
    </location>
</feature>
<accession>A0A9W9F4A3</accession>
<dbReference type="Pfam" id="PF10469">
    <property type="entry name" value="AKAP7_NLS"/>
    <property type="match status" value="1"/>
</dbReference>
<sequence length="408" mass="44942">MTGHKSNAPRQHVRKPRPEKRPPLTHFLCIPLVNSDSLPQLEESVKTFRKDYPPIPVADLPRGQDPPSNDHVSQSLIPEGAIRPLGTLHLTLGVMSLPSQERLDQAINLLRSLDLASLMHEAERIAIQKRSRNHSQHHDSSKQPLSQVTMQPMTASLESLHALPNAKAATVLYAAPVDPTDRLYPFCLALRGKFLEAGFIVGEMEKPNKSDQHKKTDGQKAGSHGRSDTEPQAYSSRHPERESPNALQKPSQHGVAATCTPKLRPLLLHATIAKTTNLRGRPKPSQGPSHAPRDRNVQERIVIDAREALARYSDYHADGERAISHNHATSSSAPHSASSVPARPGPRPPRPFLWAKDIPLDSVSICEMSAKNLAVDGPDRRKNDWNKRLGGEYITVAQRSILGSSTNP</sequence>
<gene>
    <name evidence="3" type="ORF">N7456_009108</name>
</gene>
<dbReference type="PANTHER" id="PTHR13360:SF1">
    <property type="entry name" value="ACTIVATING SIGNAL COINTEGRATOR 1 COMPLEX SUBUNIT 1"/>
    <property type="match status" value="1"/>
</dbReference>
<keyword evidence="4" id="KW-1185">Reference proteome</keyword>
<feature type="compositionally biased region" description="Low complexity" evidence="1">
    <location>
        <begin position="326"/>
        <end position="342"/>
    </location>
</feature>
<reference evidence="3" key="1">
    <citation type="submission" date="2022-11" db="EMBL/GenBank/DDBJ databases">
        <authorList>
            <person name="Petersen C."/>
        </authorList>
    </citation>
    <scope>NUCLEOTIDE SEQUENCE</scope>
    <source>
        <strain evidence="3">IBT 30069</strain>
    </source>
</reference>
<dbReference type="OrthoDB" id="277832at2759"/>
<feature type="region of interest" description="Disordered" evidence="1">
    <location>
        <begin position="273"/>
        <end position="298"/>
    </location>
</feature>